<dbReference type="EMBL" id="JAGTJQ010000004">
    <property type="protein sequence ID" value="KAH7032696.1"/>
    <property type="molecule type" value="Genomic_DNA"/>
</dbReference>
<evidence type="ECO:0000313" key="1">
    <source>
        <dbReference type="EMBL" id="KAH7032696.1"/>
    </source>
</evidence>
<organism evidence="1 2">
    <name type="scientific">Microdochium trichocladiopsis</name>
    <dbReference type="NCBI Taxonomy" id="1682393"/>
    <lineage>
        <taxon>Eukaryota</taxon>
        <taxon>Fungi</taxon>
        <taxon>Dikarya</taxon>
        <taxon>Ascomycota</taxon>
        <taxon>Pezizomycotina</taxon>
        <taxon>Sordariomycetes</taxon>
        <taxon>Xylariomycetidae</taxon>
        <taxon>Xylariales</taxon>
        <taxon>Microdochiaceae</taxon>
        <taxon>Microdochium</taxon>
    </lineage>
</organism>
<reference evidence="1" key="1">
    <citation type="journal article" date="2021" name="Nat. Commun.">
        <title>Genetic determinants of endophytism in the Arabidopsis root mycobiome.</title>
        <authorList>
            <person name="Mesny F."/>
            <person name="Miyauchi S."/>
            <person name="Thiergart T."/>
            <person name="Pickel B."/>
            <person name="Atanasova L."/>
            <person name="Karlsson M."/>
            <person name="Huettel B."/>
            <person name="Barry K.W."/>
            <person name="Haridas S."/>
            <person name="Chen C."/>
            <person name="Bauer D."/>
            <person name="Andreopoulos W."/>
            <person name="Pangilinan J."/>
            <person name="LaButti K."/>
            <person name="Riley R."/>
            <person name="Lipzen A."/>
            <person name="Clum A."/>
            <person name="Drula E."/>
            <person name="Henrissat B."/>
            <person name="Kohler A."/>
            <person name="Grigoriev I.V."/>
            <person name="Martin F.M."/>
            <person name="Hacquard S."/>
        </authorList>
    </citation>
    <scope>NUCLEOTIDE SEQUENCE</scope>
    <source>
        <strain evidence="1">MPI-CAGE-CH-0230</strain>
    </source>
</reference>
<sequence length="242" mass="26917">MRWYTTNLRRWIIQGVQSYRWRADCFGTPVPRVQWSRSIRALCFVSTGGCSLPHLYISNTCIGVKQWRSLCYADSGDITQQGTDNQPPTRPCRPEPCPRGRARVRDTPCPQRRILRILPLWVWGTPDAKMFGSRQGATTRHYTLLHSKLQPYEAGQIAVKVPTPPLCDPAVVACGGSPMPATPSRELPQMALPVGCRGTCCRLRHPVASSAQVLSLCAASDLLENRAKTELNKCAFSPCMHA</sequence>
<comment type="caution">
    <text evidence="1">The sequence shown here is derived from an EMBL/GenBank/DDBJ whole genome shotgun (WGS) entry which is preliminary data.</text>
</comment>
<protein>
    <submittedName>
        <fullName evidence="1">Uncharacterized protein</fullName>
    </submittedName>
</protein>
<accession>A0A9P9BRA6</accession>
<name>A0A9P9BRA6_9PEZI</name>
<dbReference type="GeneID" id="70193257"/>
<evidence type="ECO:0000313" key="2">
    <source>
        <dbReference type="Proteomes" id="UP000756346"/>
    </source>
</evidence>
<keyword evidence="2" id="KW-1185">Reference proteome</keyword>
<dbReference type="Proteomes" id="UP000756346">
    <property type="component" value="Unassembled WGS sequence"/>
</dbReference>
<gene>
    <name evidence="1" type="ORF">B0I36DRAFT_99730</name>
</gene>
<proteinExistence type="predicted"/>
<dbReference type="RefSeq" id="XP_046013528.1">
    <property type="nucleotide sequence ID" value="XM_046163711.1"/>
</dbReference>
<dbReference type="AlphaFoldDB" id="A0A9P9BRA6"/>